<dbReference type="PROSITE" id="PS00525">
    <property type="entry name" value="RIBOSOMAL_L6_1"/>
    <property type="match status" value="1"/>
</dbReference>
<dbReference type="EMBL" id="BSXU01002455">
    <property type="protein sequence ID" value="GMG37709.1"/>
    <property type="molecule type" value="Genomic_DNA"/>
</dbReference>
<dbReference type="InterPro" id="IPR020040">
    <property type="entry name" value="Ribosomal_uL6_a/b-dom"/>
</dbReference>
<evidence type="ECO:0000259" key="5">
    <source>
        <dbReference type="Pfam" id="PF00347"/>
    </source>
</evidence>
<evidence type="ECO:0000256" key="1">
    <source>
        <dbReference type="ARBA" id="ARBA00009356"/>
    </source>
</evidence>
<dbReference type="Gene3D" id="3.90.930.12">
    <property type="entry name" value="Ribosomal protein L6, alpha-beta domain"/>
    <property type="match status" value="2"/>
</dbReference>
<dbReference type="InterPro" id="IPR002358">
    <property type="entry name" value="Ribosomal_uL6_CS"/>
</dbReference>
<dbReference type="InterPro" id="IPR019906">
    <property type="entry name" value="Ribosomal_uL6_bac-type"/>
</dbReference>
<dbReference type="GO" id="GO:0006412">
    <property type="term" value="P:translation"/>
    <property type="evidence" value="ECO:0007669"/>
    <property type="project" value="InterPro"/>
</dbReference>
<keyword evidence="7" id="KW-1185">Reference proteome</keyword>
<organism evidence="6 7">
    <name type="scientific">Ambrosiozyma monospora</name>
    <name type="common">Yeast</name>
    <name type="synonym">Endomycopsis monosporus</name>
    <dbReference type="NCBI Taxonomy" id="43982"/>
    <lineage>
        <taxon>Eukaryota</taxon>
        <taxon>Fungi</taxon>
        <taxon>Dikarya</taxon>
        <taxon>Ascomycota</taxon>
        <taxon>Saccharomycotina</taxon>
        <taxon>Pichiomycetes</taxon>
        <taxon>Pichiales</taxon>
        <taxon>Pichiaceae</taxon>
        <taxon>Ambrosiozyma</taxon>
    </lineage>
</organism>
<dbReference type="SUPFAM" id="SSF56053">
    <property type="entry name" value="Ribosomal protein L6"/>
    <property type="match status" value="2"/>
</dbReference>
<dbReference type="Pfam" id="PF00347">
    <property type="entry name" value="Ribosomal_L6"/>
    <property type="match status" value="1"/>
</dbReference>
<dbReference type="GO" id="GO:0003735">
    <property type="term" value="F:structural constituent of ribosome"/>
    <property type="evidence" value="ECO:0007669"/>
    <property type="project" value="InterPro"/>
</dbReference>
<protein>
    <submittedName>
        <fullName evidence="6">Unnamed protein product</fullName>
    </submittedName>
</protein>
<keyword evidence="2 4" id="KW-0689">Ribosomal protein</keyword>
<reference evidence="6" key="1">
    <citation type="submission" date="2023-04" db="EMBL/GenBank/DDBJ databases">
        <title>Ambrosiozyma monospora NBRC 1965.</title>
        <authorList>
            <person name="Ichikawa N."/>
            <person name="Sato H."/>
            <person name="Tonouchi N."/>
        </authorList>
    </citation>
    <scope>NUCLEOTIDE SEQUENCE</scope>
    <source>
        <strain evidence="6">NBRC 1965</strain>
    </source>
</reference>
<dbReference type="PANTHER" id="PTHR11655:SF14">
    <property type="entry name" value="LARGE RIBOSOMAL SUBUNIT PROTEIN UL6M"/>
    <property type="match status" value="1"/>
</dbReference>
<dbReference type="Proteomes" id="UP001165063">
    <property type="component" value="Unassembled WGS sequence"/>
</dbReference>
<dbReference type="GO" id="GO:0005762">
    <property type="term" value="C:mitochondrial large ribosomal subunit"/>
    <property type="evidence" value="ECO:0007669"/>
    <property type="project" value="TreeGrafter"/>
</dbReference>
<dbReference type="InterPro" id="IPR000702">
    <property type="entry name" value="Ribosomal_uL6-like"/>
</dbReference>
<dbReference type="AlphaFoldDB" id="A0A9W7DH60"/>
<evidence type="ECO:0000313" key="7">
    <source>
        <dbReference type="Proteomes" id="UP001165063"/>
    </source>
</evidence>
<dbReference type="PANTHER" id="PTHR11655">
    <property type="entry name" value="60S/50S RIBOSOMAL PROTEIN L6/L9"/>
    <property type="match status" value="1"/>
</dbReference>
<evidence type="ECO:0000313" key="6">
    <source>
        <dbReference type="EMBL" id="GMG37709.1"/>
    </source>
</evidence>
<proteinExistence type="inferred from homology"/>
<feature type="domain" description="Large ribosomal subunit protein uL6 alpha-beta" evidence="5">
    <location>
        <begin position="79"/>
        <end position="144"/>
    </location>
</feature>
<name>A0A9W7DH60_AMBMO</name>
<dbReference type="OrthoDB" id="540873at2759"/>
<evidence type="ECO:0000256" key="4">
    <source>
        <dbReference type="RuleBase" id="RU003869"/>
    </source>
</evidence>
<sequence>MRHFKLPITRRSKDLDHWNQHNLHQTPFIMFKQSTRLFSTTNALRSHIGSSPVFVSPDVKISIENLLKAKVIPKGARSIKFNKLLTIKGPKGILDLELPDFLKLHTEEGKISVNITNTTDKIQKSLWGTMRALINNNVIGVTEGHSSTLRFQGTGYRVSIQEIEGVKWVQMKIGKCNLQGLPIPEGITCSAPTQTLLILEGCDKQQLNLFAGRLRNFHPPEPYKGKGIYFNGETVKLKSKKVK</sequence>
<keyword evidence="3 4" id="KW-0687">Ribonucleoprotein</keyword>
<evidence type="ECO:0000256" key="3">
    <source>
        <dbReference type="ARBA" id="ARBA00023274"/>
    </source>
</evidence>
<evidence type="ECO:0000256" key="2">
    <source>
        <dbReference type="ARBA" id="ARBA00022980"/>
    </source>
</evidence>
<dbReference type="GO" id="GO:0019843">
    <property type="term" value="F:rRNA binding"/>
    <property type="evidence" value="ECO:0007669"/>
    <property type="project" value="InterPro"/>
</dbReference>
<dbReference type="PRINTS" id="PR00059">
    <property type="entry name" value="RIBOSOMALL6"/>
</dbReference>
<comment type="similarity">
    <text evidence="1 4">Belongs to the universal ribosomal protein uL6 family.</text>
</comment>
<comment type="caution">
    <text evidence="6">The sequence shown here is derived from an EMBL/GenBank/DDBJ whole genome shotgun (WGS) entry which is preliminary data.</text>
</comment>
<accession>A0A9W7DH60</accession>
<gene>
    <name evidence="6" type="ORF">Amon01_000485100</name>
</gene>
<dbReference type="InterPro" id="IPR036789">
    <property type="entry name" value="Ribosomal_uL6-like_a/b-dom_sf"/>
</dbReference>